<feature type="non-terminal residue" evidence="1">
    <location>
        <position position="1"/>
    </location>
</feature>
<gene>
    <name evidence="1" type="ORF">DHETER_LOCUS232</name>
</gene>
<organism evidence="1 2">
    <name type="scientific">Dentiscutata heterogama</name>
    <dbReference type="NCBI Taxonomy" id="1316150"/>
    <lineage>
        <taxon>Eukaryota</taxon>
        <taxon>Fungi</taxon>
        <taxon>Fungi incertae sedis</taxon>
        <taxon>Mucoromycota</taxon>
        <taxon>Glomeromycotina</taxon>
        <taxon>Glomeromycetes</taxon>
        <taxon>Diversisporales</taxon>
        <taxon>Gigasporaceae</taxon>
        <taxon>Dentiscutata</taxon>
    </lineage>
</organism>
<comment type="caution">
    <text evidence="1">The sequence shown here is derived from an EMBL/GenBank/DDBJ whole genome shotgun (WGS) entry which is preliminary data.</text>
</comment>
<name>A0ACA9JX49_9GLOM</name>
<dbReference type="EMBL" id="CAJVPU010000100">
    <property type="protein sequence ID" value="CAG8440670.1"/>
    <property type="molecule type" value="Genomic_DNA"/>
</dbReference>
<sequence>DLCAIESHLPCEKWIYQERQAINKKMAQLIPISNIDIITKSFS</sequence>
<evidence type="ECO:0000313" key="2">
    <source>
        <dbReference type="Proteomes" id="UP000789702"/>
    </source>
</evidence>
<reference evidence="1" key="1">
    <citation type="submission" date="2021-06" db="EMBL/GenBank/DDBJ databases">
        <authorList>
            <person name="Kallberg Y."/>
            <person name="Tangrot J."/>
            <person name="Rosling A."/>
        </authorList>
    </citation>
    <scope>NUCLEOTIDE SEQUENCE</scope>
    <source>
        <strain evidence="1">IL203A</strain>
    </source>
</reference>
<protein>
    <submittedName>
        <fullName evidence="1">7891_t:CDS:1</fullName>
    </submittedName>
</protein>
<evidence type="ECO:0000313" key="1">
    <source>
        <dbReference type="EMBL" id="CAG8440670.1"/>
    </source>
</evidence>
<dbReference type="Proteomes" id="UP000789702">
    <property type="component" value="Unassembled WGS sequence"/>
</dbReference>
<proteinExistence type="predicted"/>
<keyword evidence="2" id="KW-1185">Reference proteome</keyword>
<accession>A0ACA9JX49</accession>